<keyword evidence="2" id="KW-1185">Reference proteome</keyword>
<protein>
    <submittedName>
        <fullName evidence="1">Uncharacterized protein</fullName>
    </submittedName>
</protein>
<dbReference type="PANTHER" id="PTHR36755:SF1">
    <property type="entry name" value="OS06G0149300 PROTEIN"/>
    <property type="match status" value="1"/>
</dbReference>
<dbReference type="PANTHER" id="PTHR36755">
    <property type="entry name" value="PROTEIN, PUTATIVE-RELATED"/>
    <property type="match status" value="1"/>
</dbReference>
<sequence length="144" mass="15015">MKSRAHDRYLKTECSDEKNTSLCQSVLKRRSAFSWIAAKGYRCGILNIGIICGHGMHGFDGRSEELRPFSLQSVQTNMSIKPTVALRAIVVGGIAAFAKIGGAVKAAGGVKLGAAAAAMTAAATAAVSGSKQEEKDGSQQLSSK</sequence>
<comment type="caution">
    <text evidence="1">The sequence shown here is derived from an EMBL/GenBank/DDBJ whole genome shotgun (WGS) entry which is preliminary data.</text>
</comment>
<proteinExistence type="predicted"/>
<reference evidence="1 2" key="1">
    <citation type="journal article" date="2021" name="BMC Genomics">
        <title>Datura genome reveals duplications of psychoactive alkaloid biosynthetic genes and high mutation rate following tissue culture.</title>
        <authorList>
            <person name="Rajewski A."/>
            <person name="Carter-House D."/>
            <person name="Stajich J."/>
            <person name="Litt A."/>
        </authorList>
    </citation>
    <scope>NUCLEOTIDE SEQUENCE [LARGE SCALE GENOMIC DNA]</scope>
    <source>
        <strain evidence="1">AR-01</strain>
    </source>
</reference>
<evidence type="ECO:0000313" key="1">
    <source>
        <dbReference type="EMBL" id="MCE2055746.1"/>
    </source>
</evidence>
<gene>
    <name evidence="1" type="ORF">HAX54_043325</name>
</gene>
<accession>A0ABS8W340</accession>
<name>A0ABS8W340_DATST</name>
<dbReference type="EMBL" id="JACEIK010006469">
    <property type="protein sequence ID" value="MCE2055746.1"/>
    <property type="molecule type" value="Genomic_DNA"/>
</dbReference>
<dbReference type="Proteomes" id="UP000823775">
    <property type="component" value="Unassembled WGS sequence"/>
</dbReference>
<evidence type="ECO:0000313" key="2">
    <source>
        <dbReference type="Proteomes" id="UP000823775"/>
    </source>
</evidence>
<organism evidence="1 2">
    <name type="scientific">Datura stramonium</name>
    <name type="common">Jimsonweed</name>
    <name type="synonym">Common thornapple</name>
    <dbReference type="NCBI Taxonomy" id="4076"/>
    <lineage>
        <taxon>Eukaryota</taxon>
        <taxon>Viridiplantae</taxon>
        <taxon>Streptophyta</taxon>
        <taxon>Embryophyta</taxon>
        <taxon>Tracheophyta</taxon>
        <taxon>Spermatophyta</taxon>
        <taxon>Magnoliopsida</taxon>
        <taxon>eudicotyledons</taxon>
        <taxon>Gunneridae</taxon>
        <taxon>Pentapetalae</taxon>
        <taxon>asterids</taxon>
        <taxon>lamiids</taxon>
        <taxon>Solanales</taxon>
        <taxon>Solanaceae</taxon>
        <taxon>Solanoideae</taxon>
        <taxon>Datureae</taxon>
        <taxon>Datura</taxon>
    </lineage>
</organism>